<dbReference type="EMBL" id="JASPKY010000265">
    <property type="protein sequence ID" value="KAK9712302.1"/>
    <property type="molecule type" value="Genomic_DNA"/>
</dbReference>
<proteinExistence type="predicted"/>
<comment type="caution">
    <text evidence="1">The sequence shown here is derived from an EMBL/GenBank/DDBJ whole genome shotgun (WGS) entry which is preliminary data.</text>
</comment>
<accession>A0AAW1K1N9</accession>
<evidence type="ECO:0000313" key="1">
    <source>
        <dbReference type="EMBL" id="KAK9712302.1"/>
    </source>
</evidence>
<dbReference type="Gene3D" id="3.60.10.10">
    <property type="entry name" value="Endonuclease/exonuclease/phosphatase"/>
    <property type="match status" value="1"/>
</dbReference>
<dbReference type="SUPFAM" id="SSF56219">
    <property type="entry name" value="DNase I-like"/>
    <property type="match status" value="1"/>
</dbReference>
<evidence type="ECO:0000313" key="2">
    <source>
        <dbReference type="Proteomes" id="UP001458880"/>
    </source>
</evidence>
<gene>
    <name evidence="1" type="ORF">QE152_g24969</name>
</gene>
<keyword evidence="2" id="KW-1185">Reference proteome</keyword>
<dbReference type="InterPro" id="IPR036691">
    <property type="entry name" value="Endo/exonu/phosph_ase_sf"/>
</dbReference>
<dbReference type="PANTHER" id="PTHR33776:SF3">
    <property type="entry name" value="PHD-TYPE DOMAIN-CONTAINING PROTEIN"/>
    <property type="match status" value="1"/>
</dbReference>
<dbReference type="Proteomes" id="UP001458880">
    <property type="component" value="Unassembled WGS sequence"/>
</dbReference>
<name>A0AAW1K1N9_POPJA</name>
<organism evidence="1 2">
    <name type="scientific">Popillia japonica</name>
    <name type="common">Japanese beetle</name>
    <dbReference type="NCBI Taxonomy" id="7064"/>
    <lineage>
        <taxon>Eukaryota</taxon>
        <taxon>Metazoa</taxon>
        <taxon>Ecdysozoa</taxon>
        <taxon>Arthropoda</taxon>
        <taxon>Hexapoda</taxon>
        <taxon>Insecta</taxon>
        <taxon>Pterygota</taxon>
        <taxon>Neoptera</taxon>
        <taxon>Endopterygota</taxon>
        <taxon>Coleoptera</taxon>
        <taxon>Polyphaga</taxon>
        <taxon>Scarabaeiformia</taxon>
        <taxon>Scarabaeidae</taxon>
        <taxon>Rutelinae</taxon>
        <taxon>Popillia</taxon>
    </lineage>
</organism>
<dbReference type="PANTHER" id="PTHR33776">
    <property type="entry name" value="ENDO/EXONUCLEASE/PHOSPHATASE DOMAIN-CONTAINING PROTEIN"/>
    <property type="match status" value="1"/>
</dbReference>
<evidence type="ECO:0008006" key="3">
    <source>
        <dbReference type="Google" id="ProtNLM"/>
    </source>
</evidence>
<sequence length="121" mass="13584">MLHTELFFVSTGDLNINMLHTEHANTSALCSLLNDYCLLQIVNDPTRVSSHCVSLIDLIICSEALPVLRSGTVDASDFSDHHLVFCDIEMERIPVPAPSSYHRNFSNFNHDNFLADLQQIP</sequence>
<protein>
    <recommendedName>
        <fullName evidence="3">Endonuclease/exonuclease/phosphatase domain-containing protein</fullName>
    </recommendedName>
</protein>
<reference evidence="1 2" key="1">
    <citation type="journal article" date="2024" name="BMC Genomics">
        <title>De novo assembly and annotation of Popillia japonica's genome with initial clues to its potential as an invasive pest.</title>
        <authorList>
            <person name="Cucini C."/>
            <person name="Boschi S."/>
            <person name="Funari R."/>
            <person name="Cardaioli E."/>
            <person name="Iannotti N."/>
            <person name="Marturano G."/>
            <person name="Paoli F."/>
            <person name="Bruttini M."/>
            <person name="Carapelli A."/>
            <person name="Frati F."/>
            <person name="Nardi F."/>
        </authorList>
    </citation>
    <scope>NUCLEOTIDE SEQUENCE [LARGE SCALE GENOMIC DNA]</scope>
    <source>
        <strain evidence="1">DMR45628</strain>
    </source>
</reference>
<dbReference type="AlphaFoldDB" id="A0AAW1K1N9"/>